<name>A0ACB6SB86_9PLEO</name>
<evidence type="ECO:0000313" key="1">
    <source>
        <dbReference type="EMBL" id="KAF2631471.1"/>
    </source>
</evidence>
<dbReference type="EMBL" id="MU006704">
    <property type="protein sequence ID" value="KAF2631471.1"/>
    <property type="molecule type" value="Genomic_DNA"/>
</dbReference>
<protein>
    <submittedName>
        <fullName evidence="1">Uncharacterized protein</fullName>
    </submittedName>
</protein>
<evidence type="ECO:0000313" key="2">
    <source>
        <dbReference type="Proteomes" id="UP000799754"/>
    </source>
</evidence>
<keyword evidence="2" id="KW-1185">Reference proteome</keyword>
<organism evidence="1 2">
    <name type="scientific">Macroventuria anomochaeta</name>
    <dbReference type="NCBI Taxonomy" id="301207"/>
    <lineage>
        <taxon>Eukaryota</taxon>
        <taxon>Fungi</taxon>
        <taxon>Dikarya</taxon>
        <taxon>Ascomycota</taxon>
        <taxon>Pezizomycotina</taxon>
        <taxon>Dothideomycetes</taxon>
        <taxon>Pleosporomycetidae</taxon>
        <taxon>Pleosporales</taxon>
        <taxon>Pleosporineae</taxon>
        <taxon>Didymellaceae</taxon>
        <taxon>Macroventuria</taxon>
    </lineage>
</organism>
<comment type="caution">
    <text evidence="1">The sequence shown here is derived from an EMBL/GenBank/DDBJ whole genome shotgun (WGS) entry which is preliminary data.</text>
</comment>
<proteinExistence type="predicted"/>
<gene>
    <name evidence="1" type="ORF">BU25DRAFT_479034</name>
</gene>
<reference evidence="1" key="1">
    <citation type="journal article" date="2020" name="Stud. Mycol.">
        <title>101 Dothideomycetes genomes: a test case for predicting lifestyles and emergence of pathogens.</title>
        <authorList>
            <person name="Haridas S."/>
            <person name="Albert R."/>
            <person name="Binder M."/>
            <person name="Bloem J."/>
            <person name="Labutti K."/>
            <person name="Salamov A."/>
            <person name="Andreopoulos B."/>
            <person name="Baker S."/>
            <person name="Barry K."/>
            <person name="Bills G."/>
            <person name="Bluhm B."/>
            <person name="Cannon C."/>
            <person name="Castanera R."/>
            <person name="Culley D."/>
            <person name="Daum C."/>
            <person name="Ezra D."/>
            <person name="Gonzalez J."/>
            <person name="Henrissat B."/>
            <person name="Kuo A."/>
            <person name="Liang C."/>
            <person name="Lipzen A."/>
            <person name="Lutzoni F."/>
            <person name="Magnuson J."/>
            <person name="Mondo S."/>
            <person name="Nolan M."/>
            <person name="Ohm R."/>
            <person name="Pangilinan J."/>
            <person name="Park H.-J."/>
            <person name="Ramirez L."/>
            <person name="Alfaro M."/>
            <person name="Sun H."/>
            <person name="Tritt A."/>
            <person name="Yoshinaga Y."/>
            <person name="Zwiers L.-H."/>
            <person name="Turgeon B."/>
            <person name="Goodwin S."/>
            <person name="Spatafora J."/>
            <person name="Crous P."/>
            <person name="Grigoriev I."/>
        </authorList>
    </citation>
    <scope>NUCLEOTIDE SEQUENCE</scope>
    <source>
        <strain evidence="1">CBS 525.71</strain>
    </source>
</reference>
<sequence>MARTMKVSSPPRSSRSERQFPIPPFGTPPPNPPHLALYKDLKSSDITLLCGSHGSYRIGGHPKVLCCASPWFANVLNDPKYNSHHLVLPNSDPAAVEPRLEFCYVGRYASPTDPYYNADVAKANLEFHARVLMVAHKCKATGLAQSALQKIRVLLDGCALKEVTPWINSLKKKGVKCILLQDGAPAHKSRIARDYLTLHHIERLWWPGHSPEVNASEHAWPWIRRHVTKDFMPSCTGNQCEKQWVEGWGRMPIEVINRWVDAY</sequence>
<dbReference type="Proteomes" id="UP000799754">
    <property type="component" value="Unassembled WGS sequence"/>
</dbReference>
<accession>A0ACB6SB86</accession>